<dbReference type="InterPro" id="IPR046668">
    <property type="entry name" value="DUF6538"/>
</dbReference>
<sequence>MVLAMSRPSRHTKTGIFWLRKRVPSDLVPRVGRAMEYFSLQTREPAEARQRHAEAIARLEAGWAKLRRSELGDVANATADHGTAPCSLSEREAGERAVWMYAHWLGLHRENPSQQRFWSTDLYRHLWRSLGGQIEPREGGGVAVRTILSFAQAEKIAELEAWCRDHAETVLALHDIEADEASTLRVAKAIAAQVQRASLTLAALARGEPDAGPATAPGATPTARPAKGSGLIELVEAWWQEAERTGKSDSTRESYTNSIR</sequence>
<accession>A0A512JRC4</accession>
<protein>
    <recommendedName>
        <fullName evidence="2">DUF6538 domain-containing protein</fullName>
    </recommendedName>
</protein>
<evidence type="ECO:0000256" key="1">
    <source>
        <dbReference type="SAM" id="MobiDB-lite"/>
    </source>
</evidence>
<dbReference type="AlphaFoldDB" id="A0A512JRC4"/>
<evidence type="ECO:0000313" key="3">
    <source>
        <dbReference type="EMBL" id="GEP12506.1"/>
    </source>
</evidence>
<evidence type="ECO:0000259" key="2">
    <source>
        <dbReference type="Pfam" id="PF20172"/>
    </source>
</evidence>
<reference evidence="3 4" key="1">
    <citation type="submission" date="2019-07" db="EMBL/GenBank/DDBJ databases">
        <title>Whole genome shotgun sequence of Methylobacterium gnaphalii NBRC 107716.</title>
        <authorList>
            <person name="Hosoyama A."/>
            <person name="Uohara A."/>
            <person name="Ohji S."/>
            <person name="Ichikawa N."/>
        </authorList>
    </citation>
    <scope>NUCLEOTIDE SEQUENCE [LARGE SCALE GENOMIC DNA]</scope>
    <source>
        <strain evidence="3 4">NBRC 107716</strain>
    </source>
</reference>
<proteinExistence type="predicted"/>
<feature type="region of interest" description="Disordered" evidence="1">
    <location>
        <begin position="208"/>
        <end position="227"/>
    </location>
</feature>
<gene>
    <name evidence="3" type="ORF">MGN01_43510</name>
</gene>
<dbReference type="Proteomes" id="UP000321750">
    <property type="component" value="Unassembled WGS sequence"/>
</dbReference>
<feature type="domain" description="DUF6538" evidence="2">
    <location>
        <begin position="12"/>
        <end position="68"/>
    </location>
</feature>
<dbReference type="RefSeq" id="WP_147048868.1">
    <property type="nucleotide sequence ID" value="NZ_BJZV01000045.1"/>
</dbReference>
<name>A0A512JRC4_9HYPH</name>
<keyword evidence="4" id="KW-1185">Reference proteome</keyword>
<evidence type="ECO:0000313" key="4">
    <source>
        <dbReference type="Proteomes" id="UP000321750"/>
    </source>
</evidence>
<dbReference type="OrthoDB" id="9784724at2"/>
<dbReference type="Pfam" id="PF20172">
    <property type="entry name" value="DUF6538"/>
    <property type="match status" value="1"/>
</dbReference>
<comment type="caution">
    <text evidence="3">The sequence shown here is derived from an EMBL/GenBank/DDBJ whole genome shotgun (WGS) entry which is preliminary data.</text>
</comment>
<organism evidence="3 4">
    <name type="scientific">Methylobacterium gnaphalii</name>
    <dbReference type="NCBI Taxonomy" id="1010610"/>
    <lineage>
        <taxon>Bacteria</taxon>
        <taxon>Pseudomonadati</taxon>
        <taxon>Pseudomonadota</taxon>
        <taxon>Alphaproteobacteria</taxon>
        <taxon>Hyphomicrobiales</taxon>
        <taxon>Methylobacteriaceae</taxon>
        <taxon>Methylobacterium</taxon>
    </lineage>
</organism>
<dbReference type="EMBL" id="BJZV01000045">
    <property type="protein sequence ID" value="GEP12506.1"/>
    <property type="molecule type" value="Genomic_DNA"/>
</dbReference>
<feature type="compositionally biased region" description="Low complexity" evidence="1">
    <location>
        <begin position="210"/>
        <end position="226"/>
    </location>
</feature>